<dbReference type="GO" id="GO:0005886">
    <property type="term" value="C:plasma membrane"/>
    <property type="evidence" value="ECO:0007669"/>
    <property type="project" value="UniProtKB-SubCell"/>
</dbReference>
<reference evidence="7" key="1">
    <citation type="submission" date="2021-03" db="EMBL/GenBank/DDBJ databases">
        <title>Taxonomic study of Clostridium polyendosporum from meadow-gley soil under rice.</title>
        <authorList>
            <person name="Kobayashi H."/>
            <person name="Tanizawa Y."/>
            <person name="Yagura M."/>
        </authorList>
    </citation>
    <scope>NUCLEOTIDE SEQUENCE</scope>
    <source>
        <strain evidence="7">JCM 30710</strain>
    </source>
</reference>
<keyword evidence="4 6" id="KW-1133">Transmembrane helix</keyword>
<keyword evidence="2" id="KW-1003">Cell membrane</keyword>
<dbReference type="AlphaFoldDB" id="A0A919VMK2"/>
<evidence type="ECO:0000313" key="7">
    <source>
        <dbReference type="EMBL" id="GIM29673.1"/>
    </source>
</evidence>
<keyword evidence="5 6" id="KW-0472">Membrane</keyword>
<feature type="transmembrane region" description="Helical" evidence="6">
    <location>
        <begin position="96"/>
        <end position="116"/>
    </location>
</feature>
<evidence type="ECO:0000313" key="8">
    <source>
        <dbReference type="Proteomes" id="UP000679179"/>
    </source>
</evidence>
<evidence type="ECO:0000256" key="1">
    <source>
        <dbReference type="ARBA" id="ARBA00004651"/>
    </source>
</evidence>
<comment type="subcellular location">
    <subcellularLocation>
        <location evidence="1">Cell membrane</location>
        <topology evidence="1">Multi-pass membrane protein</topology>
    </subcellularLocation>
</comment>
<proteinExistence type="predicted"/>
<evidence type="ECO:0000256" key="3">
    <source>
        <dbReference type="ARBA" id="ARBA00022692"/>
    </source>
</evidence>
<protein>
    <recommendedName>
        <fullName evidence="9">ATP synthase I chain</fullName>
    </recommendedName>
</protein>
<evidence type="ECO:0008006" key="9">
    <source>
        <dbReference type="Google" id="ProtNLM"/>
    </source>
</evidence>
<name>A0A919VMK2_9CLOT</name>
<evidence type="ECO:0000256" key="6">
    <source>
        <dbReference type="SAM" id="Phobius"/>
    </source>
</evidence>
<feature type="transmembrane region" description="Helical" evidence="6">
    <location>
        <begin position="12"/>
        <end position="31"/>
    </location>
</feature>
<evidence type="ECO:0000256" key="4">
    <source>
        <dbReference type="ARBA" id="ARBA00022989"/>
    </source>
</evidence>
<feature type="transmembrane region" description="Helical" evidence="6">
    <location>
        <begin position="37"/>
        <end position="56"/>
    </location>
</feature>
<sequence>MERVVSKLIFNVSKINIILGTIITVILTFFFDTKIGSAFFLGTIISSASFIANGYVTSSVLKSHNKSIVKVYLSYFIRLSVIVLCGSILINDIKSLLAYIVAFVVHFIGFTINGFINQRGSD</sequence>
<dbReference type="RefSeq" id="WP_212904365.1">
    <property type="nucleotide sequence ID" value="NZ_BOPZ01000020.1"/>
</dbReference>
<dbReference type="Proteomes" id="UP000679179">
    <property type="component" value="Unassembled WGS sequence"/>
</dbReference>
<organism evidence="7 8">
    <name type="scientific">Clostridium polyendosporum</name>
    <dbReference type="NCBI Taxonomy" id="69208"/>
    <lineage>
        <taxon>Bacteria</taxon>
        <taxon>Bacillati</taxon>
        <taxon>Bacillota</taxon>
        <taxon>Clostridia</taxon>
        <taxon>Eubacteriales</taxon>
        <taxon>Clostridiaceae</taxon>
        <taxon>Clostridium</taxon>
    </lineage>
</organism>
<comment type="caution">
    <text evidence="7">The sequence shown here is derived from an EMBL/GenBank/DDBJ whole genome shotgun (WGS) entry which is preliminary data.</text>
</comment>
<gene>
    <name evidence="7" type="ORF">CPJCM30710_23390</name>
</gene>
<evidence type="ECO:0000256" key="5">
    <source>
        <dbReference type="ARBA" id="ARBA00023136"/>
    </source>
</evidence>
<accession>A0A919VMK2</accession>
<keyword evidence="8" id="KW-1185">Reference proteome</keyword>
<evidence type="ECO:0000256" key="2">
    <source>
        <dbReference type="ARBA" id="ARBA00022475"/>
    </source>
</evidence>
<feature type="transmembrane region" description="Helical" evidence="6">
    <location>
        <begin position="68"/>
        <end position="90"/>
    </location>
</feature>
<keyword evidence="3 6" id="KW-0812">Transmembrane</keyword>
<dbReference type="InterPro" id="IPR005598">
    <property type="entry name" value="ATP_synth_I"/>
</dbReference>
<dbReference type="EMBL" id="BOPZ01000020">
    <property type="protein sequence ID" value="GIM29673.1"/>
    <property type="molecule type" value="Genomic_DNA"/>
</dbReference>
<dbReference type="Pfam" id="PF03899">
    <property type="entry name" value="ATP-synt_I"/>
    <property type="match status" value="1"/>
</dbReference>